<evidence type="ECO:0000313" key="2">
    <source>
        <dbReference type="EMBL" id="MBB3965544.1"/>
    </source>
</evidence>
<accession>A0A7W6GC80</accession>
<gene>
    <name evidence="2" type="ORF">GGQ67_003217</name>
</gene>
<dbReference type="InterPro" id="IPR011051">
    <property type="entry name" value="RmlC_Cupin_sf"/>
</dbReference>
<organism evidence="2 3">
    <name type="scientific">Rhizobium metallidurans</name>
    <dbReference type="NCBI Taxonomy" id="1265931"/>
    <lineage>
        <taxon>Bacteria</taxon>
        <taxon>Pseudomonadati</taxon>
        <taxon>Pseudomonadota</taxon>
        <taxon>Alphaproteobacteria</taxon>
        <taxon>Hyphomicrobiales</taxon>
        <taxon>Rhizobiaceae</taxon>
        <taxon>Rhizobium/Agrobacterium group</taxon>
        <taxon>Rhizobium</taxon>
    </lineage>
</organism>
<dbReference type="Pfam" id="PF07883">
    <property type="entry name" value="Cupin_2"/>
    <property type="match status" value="1"/>
</dbReference>
<dbReference type="EMBL" id="JACIDW010000010">
    <property type="protein sequence ID" value="MBB3965544.1"/>
    <property type="molecule type" value="Genomic_DNA"/>
</dbReference>
<dbReference type="Gene3D" id="2.60.120.10">
    <property type="entry name" value="Jelly Rolls"/>
    <property type="match status" value="1"/>
</dbReference>
<reference evidence="2 3" key="1">
    <citation type="submission" date="2020-08" db="EMBL/GenBank/DDBJ databases">
        <title>Genomic Encyclopedia of Type Strains, Phase IV (KMG-IV): sequencing the most valuable type-strain genomes for metagenomic binning, comparative biology and taxonomic classification.</title>
        <authorList>
            <person name="Goeker M."/>
        </authorList>
    </citation>
    <scope>NUCLEOTIDE SEQUENCE [LARGE SCALE GENOMIC DNA]</scope>
    <source>
        <strain evidence="2 3">DSM 26575</strain>
    </source>
</reference>
<evidence type="ECO:0000259" key="1">
    <source>
        <dbReference type="Pfam" id="PF07883"/>
    </source>
</evidence>
<sequence>MSTSFVNTHAPDGAQAGFVPEGQLERHTRLEGTWLNVFDVTVPAGGRTPLHRHASPEILRIIEGCLIIRRMTDQGLEEFEATAGDIVRIDADQAHGYSNRGPDVARFSATIDSDMSDFFEAAEARTRDLLTVVANSDSTRILAA</sequence>
<protein>
    <submittedName>
        <fullName evidence="2">Quercetin dioxygenase-like cupin family protein</fullName>
    </submittedName>
</protein>
<dbReference type="GO" id="GO:0051213">
    <property type="term" value="F:dioxygenase activity"/>
    <property type="evidence" value="ECO:0007669"/>
    <property type="project" value="UniProtKB-KW"/>
</dbReference>
<evidence type="ECO:0000313" key="3">
    <source>
        <dbReference type="Proteomes" id="UP000582090"/>
    </source>
</evidence>
<dbReference type="InterPro" id="IPR013096">
    <property type="entry name" value="Cupin_2"/>
</dbReference>
<dbReference type="RefSeq" id="WP_183901093.1">
    <property type="nucleotide sequence ID" value="NZ_JACIDW010000010.1"/>
</dbReference>
<name>A0A7W6GC80_9HYPH</name>
<keyword evidence="3" id="KW-1185">Reference proteome</keyword>
<dbReference type="AlphaFoldDB" id="A0A7W6GC80"/>
<feature type="domain" description="Cupin type-2" evidence="1">
    <location>
        <begin position="40"/>
        <end position="107"/>
    </location>
</feature>
<proteinExistence type="predicted"/>
<comment type="caution">
    <text evidence="2">The sequence shown here is derived from an EMBL/GenBank/DDBJ whole genome shotgun (WGS) entry which is preliminary data.</text>
</comment>
<keyword evidence="2" id="KW-0223">Dioxygenase</keyword>
<dbReference type="InterPro" id="IPR014710">
    <property type="entry name" value="RmlC-like_jellyroll"/>
</dbReference>
<keyword evidence="2" id="KW-0560">Oxidoreductase</keyword>
<dbReference type="Proteomes" id="UP000582090">
    <property type="component" value="Unassembled WGS sequence"/>
</dbReference>
<dbReference type="SUPFAM" id="SSF51182">
    <property type="entry name" value="RmlC-like cupins"/>
    <property type="match status" value="1"/>
</dbReference>